<reference evidence="1" key="1">
    <citation type="submission" date="2019-08" db="EMBL/GenBank/DDBJ databases">
        <authorList>
            <person name="Kucharzyk K."/>
            <person name="Murdoch R.W."/>
            <person name="Higgins S."/>
            <person name="Loffler F."/>
        </authorList>
    </citation>
    <scope>NUCLEOTIDE SEQUENCE</scope>
</reference>
<dbReference type="EMBL" id="VSSQ01104517">
    <property type="protein sequence ID" value="MPN44971.1"/>
    <property type="molecule type" value="Genomic_DNA"/>
</dbReference>
<organism evidence="1">
    <name type="scientific">bioreactor metagenome</name>
    <dbReference type="NCBI Taxonomy" id="1076179"/>
    <lineage>
        <taxon>unclassified sequences</taxon>
        <taxon>metagenomes</taxon>
        <taxon>ecological metagenomes</taxon>
    </lineage>
</organism>
<accession>A0A645I111</accession>
<gene>
    <name evidence="1" type="ORF">SDC9_192538</name>
</gene>
<evidence type="ECO:0000313" key="1">
    <source>
        <dbReference type="EMBL" id="MPN44971.1"/>
    </source>
</evidence>
<comment type="caution">
    <text evidence="1">The sequence shown here is derived from an EMBL/GenBank/DDBJ whole genome shotgun (WGS) entry which is preliminary data.</text>
</comment>
<protein>
    <submittedName>
        <fullName evidence="1">Uncharacterized protein</fullName>
    </submittedName>
</protein>
<sequence length="86" mass="9206">MAVAGLQGAGNIGAVLGVVMGQRPVESDLARDLHIGGDGHILDANASPIRNINSGFDCNNHTRLENSFLPQIKIRVFMNSQPNRMP</sequence>
<proteinExistence type="predicted"/>
<dbReference type="AlphaFoldDB" id="A0A645I111"/>
<name>A0A645I111_9ZZZZ</name>